<feature type="compositionally biased region" description="Basic residues" evidence="1">
    <location>
        <begin position="220"/>
        <end position="232"/>
    </location>
</feature>
<feature type="compositionally biased region" description="Basic and acidic residues" evidence="1">
    <location>
        <begin position="247"/>
        <end position="261"/>
    </location>
</feature>
<proteinExistence type="predicted"/>
<evidence type="ECO:0000313" key="2">
    <source>
        <dbReference type="EMBL" id="CAD7686681.1"/>
    </source>
</evidence>
<dbReference type="AlphaFoldDB" id="A0A811ZD53"/>
<name>A0A811ZD53_NYCPR</name>
<feature type="compositionally biased region" description="Low complexity" evidence="1">
    <location>
        <begin position="20"/>
        <end position="36"/>
    </location>
</feature>
<evidence type="ECO:0000256" key="1">
    <source>
        <dbReference type="SAM" id="MobiDB-lite"/>
    </source>
</evidence>
<dbReference type="Proteomes" id="UP000645828">
    <property type="component" value="Unassembled WGS sequence"/>
</dbReference>
<keyword evidence="3" id="KW-1185">Reference proteome</keyword>
<feature type="compositionally biased region" description="Low complexity" evidence="1">
    <location>
        <begin position="75"/>
        <end position="91"/>
    </location>
</feature>
<protein>
    <submittedName>
        <fullName evidence="2">(raccoon dog) hypothetical protein</fullName>
    </submittedName>
</protein>
<dbReference type="EMBL" id="CAJHUB010000762">
    <property type="protein sequence ID" value="CAD7686681.1"/>
    <property type="molecule type" value="Genomic_DNA"/>
</dbReference>
<comment type="caution">
    <text evidence="2">The sequence shown here is derived from an EMBL/GenBank/DDBJ whole genome shotgun (WGS) entry which is preliminary data.</text>
</comment>
<feature type="region of interest" description="Disordered" evidence="1">
    <location>
        <begin position="188"/>
        <end position="261"/>
    </location>
</feature>
<gene>
    <name evidence="2" type="ORF">NYPRO_LOCUS19474</name>
</gene>
<organism evidence="2 3">
    <name type="scientific">Nyctereutes procyonoides</name>
    <name type="common">Raccoon dog</name>
    <name type="synonym">Canis procyonoides</name>
    <dbReference type="NCBI Taxonomy" id="34880"/>
    <lineage>
        <taxon>Eukaryota</taxon>
        <taxon>Metazoa</taxon>
        <taxon>Chordata</taxon>
        <taxon>Craniata</taxon>
        <taxon>Vertebrata</taxon>
        <taxon>Euteleostomi</taxon>
        <taxon>Mammalia</taxon>
        <taxon>Eutheria</taxon>
        <taxon>Laurasiatheria</taxon>
        <taxon>Carnivora</taxon>
        <taxon>Caniformia</taxon>
        <taxon>Canidae</taxon>
        <taxon>Nyctereutes</taxon>
    </lineage>
</organism>
<accession>A0A811ZD53</accession>
<feature type="region of interest" description="Disordered" evidence="1">
    <location>
        <begin position="1"/>
        <end position="91"/>
    </location>
</feature>
<sequence>MPQGTEIGKTVLRLETRDSGGTPAPHGAPAAPQAGAAHEEGAPRSSAARGRSLRPPRGGQESSGRSLPPPLPCGAPTARMTPVTPMTPRVPTALRVPTAPRIPTAPMAPMTPMTPRVPIAPTVPTVPTVPTTPTAPTVPTVPRAPLSVFQFQLEASGQGHVKPQGVLSTPGSKQDQTPFFEAEQRREIPTVTASGGARGSRPGIRSEGLEWGENGVVARRGNRCQKLLRARSGRGPGAGSRSGNNRDWGREDRPGLESGIR</sequence>
<reference evidence="2" key="1">
    <citation type="submission" date="2020-12" db="EMBL/GenBank/DDBJ databases">
        <authorList>
            <consortium name="Molecular Ecology Group"/>
        </authorList>
    </citation>
    <scope>NUCLEOTIDE SEQUENCE</scope>
    <source>
        <strain evidence="2">TBG_1078</strain>
    </source>
</reference>
<evidence type="ECO:0000313" key="3">
    <source>
        <dbReference type="Proteomes" id="UP000645828"/>
    </source>
</evidence>